<name>A0A396I579_MEDTR</name>
<dbReference type="Gramene" id="rna23164">
    <property type="protein sequence ID" value="RHN60786.1"/>
    <property type="gene ID" value="gene23164"/>
</dbReference>
<organism evidence="2">
    <name type="scientific">Medicago truncatula</name>
    <name type="common">Barrel medic</name>
    <name type="synonym">Medicago tribuloides</name>
    <dbReference type="NCBI Taxonomy" id="3880"/>
    <lineage>
        <taxon>Eukaryota</taxon>
        <taxon>Viridiplantae</taxon>
        <taxon>Streptophyta</taxon>
        <taxon>Embryophyta</taxon>
        <taxon>Tracheophyta</taxon>
        <taxon>Spermatophyta</taxon>
        <taxon>Magnoliopsida</taxon>
        <taxon>eudicotyledons</taxon>
        <taxon>Gunneridae</taxon>
        <taxon>Pentapetalae</taxon>
        <taxon>rosids</taxon>
        <taxon>fabids</taxon>
        <taxon>Fabales</taxon>
        <taxon>Fabaceae</taxon>
        <taxon>Papilionoideae</taxon>
        <taxon>50 kb inversion clade</taxon>
        <taxon>NPAAA clade</taxon>
        <taxon>Hologalegina</taxon>
        <taxon>IRL clade</taxon>
        <taxon>Trifolieae</taxon>
        <taxon>Medicago</taxon>
    </lineage>
</organism>
<dbReference type="AlphaFoldDB" id="A0A396I579"/>
<dbReference type="Pfam" id="PF07127">
    <property type="entry name" value="Nodulin_late"/>
    <property type="match status" value="1"/>
</dbReference>
<sequence>MQRKKLMAQIHLCVYALIIFLSPFLALTNDRIVYHGCYSDDQCPNECPAILMRCIHSLCVEFIRTDPLFI</sequence>
<evidence type="ECO:0000259" key="1">
    <source>
        <dbReference type="Pfam" id="PF07127"/>
    </source>
</evidence>
<proteinExistence type="predicted"/>
<protein>
    <submittedName>
        <fullName evidence="2">Putative Late nodulin</fullName>
    </submittedName>
</protein>
<dbReference type="EMBL" id="PSQE01000004">
    <property type="protein sequence ID" value="RHN60786.1"/>
    <property type="molecule type" value="Genomic_DNA"/>
</dbReference>
<evidence type="ECO:0000313" key="2">
    <source>
        <dbReference type="EMBL" id="RHN60786.1"/>
    </source>
</evidence>
<feature type="domain" description="Late nodulin" evidence="1">
    <location>
        <begin position="7"/>
        <end position="59"/>
    </location>
</feature>
<dbReference type="GO" id="GO:0046872">
    <property type="term" value="F:metal ion binding"/>
    <property type="evidence" value="ECO:0007669"/>
    <property type="project" value="InterPro"/>
</dbReference>
<accession>A0A396I579</accession>
<reference evidence="2" key="1">
    <citation type="journal article" date="2018" name="Nat. Plants">
        <title>Whole-genome landscape of Medicago truncatula symbiotic genes.</title>
        <authorList>
            <person name="Pecrix Y."/>
            <person name="Gamas P."/>
            <person name="Carrere S."/>
        </authorList>
    </citation>
    <scope>NUCLEOTIDE SEQUENCE</scope>
    <source>
        <tissue evidence="2">Leaves</tissue>
    </source>
</reference>
<dbReference type="InterPro" id="IPR009810">
    <property type="entry name" value="Nodulin_late_dom"/>
</dbReference>
<comment type="caution">
    <text evidence="2">The sequence shown here is derived from an EMBL/GenBank/DDBJ whole genome shotgun (WGS) entry which is preliminary data.</text>
</comment>
<gene>
    <name evidence="2" type="ORF">MtrunA17_Chr4g0029651</name>
</gene>
<dbReference type="Proteomes" id="UP000265566">
    <property type="component" value="Chromosome 4"/>
</dbReference>